<name>Q6IKL7_DROME</name>
<proteinExistence type="predicted"/>
<gene>
    <name evidence="2" type="ORF">HDC12143</name>
</gene>
<accession>Q6IKL7</accession>
<evidence type="ECO:0000313" key="2">
    <source>
        <dbReference type="EMBL" id="DAA03855.1"/>
    </source>
</evidence>
<evidence type="ECO:0000256" key="1">
    <source>
        <dbReference type="SAM" id="MobiDB-lite"/>
    </source>
</evidence>
<dbReference type="AlphaFoldDB" id="Q6IKL7"/>
<dbReference type="EMBL" id="BK002349">
    <property type="protein sequence ID" value="DAA03855.1"/>
    <property type="molecule type" value="Genomic_DNA"/>
</dbReference>
<organism evidence="2">
    <name type="scientific">Drosophila melanogaster</name>
    <name type="common">Fruit fly</name>
    <dbReference type="NCBI Taxonomy" id="7227"/>
    <lineage>
        <taxon>Eukaryota</taxon>
        <taxon>Metazoa</taxon>
        <taxon>Ecdysozoa</taxon>
        <taxon>Arthropoda</taxon>
        <taxon>Hexapoda</taxon>
        <taxon>Insecta</taxon>
        <taxon>Pterygota</taxon>
        <taxon>Neoptera</taxon>
        <taxon>Endopterygota</taxon>
        <taxon>Diptera</taxon>
        <taxon>Brachycera</taxon>
        <taxon>Muscomorpha</taxon>
        <taxon>Ephydroidea</taxon>
        <taxon>Drosophilidae</taxon>
        <taxon>Drosophila</taxon>
        <taxon>Sophophora</taxon>
    </lineage>
</organism>
<sequence length="59" mass="6592">MGWGKFWRREGAGRKVRRRVPEIGSTMSDVVSQKPGVMETATAQLERTTSPSSHRSGLF</sequence>
<feature type="compositionally biased region" description="Polar residues" evidence="1">
    <location>
        <begin position="41"/>
        <end position="59"/>
    </location>
</feature>
<protein>
    <submittedName>
        <fullName evidence="2">HDC12143</fullName>
    </submittedName>
</protein>
<reference evidence="2" key="1">
    <citation type="journal article" date="2003" name="Genome Biol.">
        <title>An integrated gene annotation and transcriptional profiling approach towards the full gene content of the Drosophila genome.</title>
        <authorList>
            <person name="Hild M."/>
            <person name="Beckmann B."/>
            <person name="Haas S.A."/>
            <person name="Koch B."/>
            <person name="Solovyev V."/>
            <person name="Busold C."/>
            <person name="Fellenberg K."/>
            <person name="Boutros M."/>
            <person name="Vingron M."/>
            <person name="Sauer F."/>
            <person name="Hoheisel J.D."/>
            <person name="Paro R."/>
        </authorList>
    </citation>
    <scope>NUCLEOTIDE SEQUENCE</scope>
</reference>
<feature type="region of interest" description="Disordered" evidence="1">
    <location>
        <begin position="1"/>
        <end position="59"/>
    </location>
</feature>